<dbReference type="AlphaFoldDB" id="A0A2Z4LWM7"/>
<name>A0A2Z4LWM7_9FLAO</name>
<dbReference type="KEGG" id="spon:HME9304_03152"/>
<keyword evidence="2" id="KW-1185">Reference proteome</keyword>
<evidence type="ECO:0008006" key="3">
    <source>
        <dbReference type="Google" id="ProtNLM"/>
    </source>
</evidence>
<gene>
    <name evidence="1" type="ORF">HME9304_03152</name>
</gene>
<dbReference type="EMBL" id="CP030104">
    <property type="protein sequence ID" value="AWX46120.1"/>
    <property type="molecule type" value="Genomic_DNA"/>
</dbReference>
<evidence type="ECO:0000313" key="1">
    <source>
        <dbReference type="EMBL" id="AWX46120.1"/>
    </source>
</evidence>
<proteinExistence type="predicted"/>
<organism evidence="1 2">
    <name type="scientific">Flagellimonas maritima</name>
    <dbReference type="NCBI Taxonomy" id="1383885"/>
    <lineage>
        <taxon>Bacteria</taxon>
        <taxon>Pseudomonadati</taxon>
        <taxon>Bacteroidota</taxon>
        <taxon>Flavobacteriia</taxon>
        <taxon>Flavobacteriales</taxon>
        <taxon>Flavobacteriaceae</taxon>
        <taxon>Flagellimonas</taxon>
    </lineage>
</organism>
<dbReference type="Proteomes" id="UP000248536">
    <property type="component" value="Chromosome"/>
</dbReference>
<accession>A0A2Z4LWM7</accession>
<reference evidence="1 2" key="1">
    <citation type="submission" date="2018-06" db="EMBL/GenBank/DDBJ databases">
        <title>Spongiibacterium sp. HME9304 Genome sequencing and assembly.</title>
        <authorList>
            <person name="Kang H."/>
            <person name="Kim H."/>
            <person name="Joh K."/>
        </authorList>
    </citation>
    <scope>NUCLEOTIDE SEQUENCE [LARGE SCALE GENOMIC DNA]</scope>
    <source>
        <strain evidence="1 2">HME9304</strain>
    </source>
</reference>
<protein>
    <recommendedName>
        <fullName evidence="3">Response receiver domain-containing protein</fullName>
    </recommendedName>
</protein>
<evidence type="ECO:0000313" key="2">
    <source>
        <dbReference type="Proteomes" id="UP000248536"/>
    </source>
</evidence>
<dbReference type="OrthoDB" id="2567774at2"/>
<dbReference type="RefSeq" id="WP_112379436.1">
    <property type="nucleotide sequence ID" value="NZ_CP030104.1"/>
</dbReference>
<sequence length="431" mass="49684">MSIPLNGRIAIVENELKEALPLMKAFSKNQIPYVFYKGDDATFLPDENSRFNDIRILFLDLNLIDKAKPSVKQVKSVLYGVLKKVISKDNYPYSIIYWSKQENDYSNSLEELFQKELKDRAPISIERFIKSSFFTLSGEKIINNLDLFREIQKVLAKDPVYGYLLNWENNIHISADKTLQEIFSSYHNFINWSHNANHLVNKLGVSYAGSNTYNTSKPDVKLKSSYSALNIVFNDTVENYTNNSELKDVKELPVPKSAKDLDTVYNINKKLLISDEKKPLSYSGTVIEISDKKLNSKFEKLLDNILQKKAKKADIIKTSKNIWLNVTPLCDTVQGKYIHHRMINGLLVEEEFCKSSAKIFYKNEAVFISPSFAYDGKNYSIVLDFKEFFTKDALGYSKNRKAIFRVRQQLLAEVQSRLARHVNRQGVLFLV</sequence>